<evidence type="ECO:0000313" key="3">
    <source>
        <dbReference type="Proteomes" id="UP000218767"/>
    </source>
</evidence>
<gene>
    <name evidence="2" type="ORF">COB20_05455</name>
</gene>
<sequence>MRKTTITLLASLLFSIASVALGLSQALAAEERAEAYLLLNVESDGVLSARDLVFTNRDTGEEVWIRNLLNLGRAGSRKYLLEPLSAGEYYLSRIYPAVNIKDNAPSIEVGEEDGVITILAGTINYIGDFIFKSRERGRGVASSFDYEPNSKTLIAALTAERELFESLDVAISIAGNAPVSVDKKLLGL</sequence>
<feature type="chain" id="PRO_5013354443" evidence="1">
    <location>
        <begin position="29"/>
        <end position="188"/>
    </location>
</feature>
<comment type="caution">
    <text evidence="2">The sequence shown here is derived from an EMBL/GenBank/DDBJ whole genome shotgun (WGS) entry which is preliminary data.</text>
</comment>
<evidence type="ECO:0000313" key="2">
    <source>
        <dbReference type="EMBL" id="PCI79132.1"/>
    </source>
</evidence>
<protein>
    <submittedName>
        <fullName evidence="2">Uncharacterized protein</fullName>
    </submittedName>
</protein>
<reference evidence="3" key="1">
    <citation type="submission" date="2017-08" db="EMBL/GenBank/DDBJ databases">
        <title>A dynamic microbial community with high functional redundancy inhabits the cold, oxic subseafloor aquifer.</title>
        <authorList>
            <person name="Tully B.J."/>
            <person name="Wheat C.G."/>
            <person name="Glazer B.T."/>
            <person name="Huber J.A."/>
        </authorList>
    </citation>
    <scope>NUCLEOTIDE SEQUENCE [LARGE SCALE GENOMIC DNA]</scope>
</reference>
<accession>A0A2A4X8Y4</accession>
<dbReference type="AlphaFoldDB" id="A0A2A4X8Y4"/>
<dbReference type="EMBL" id="NVUL01000021">
    <property type="protein sequence ID" value="PCI79132.1"/>
    <property type="molecule type" value="Genomic_DNA"/>
</dbReference>
<organism evidence="2 3">
    <name type="scientific">SAR86 cluster bacterium</name>
    <dbReference type="NCBI Taxonomy" id="2030880"/>
    <lineage>
        <taxon>Bacteria</taxon>
        <taxon>Pseudomonadati</taxon>
        <taxon>Pseudomonadota</taxon>
        <taxon>Gammaproteobacteria</taxon>
        <taxon>SAR86 cluster</taxon>
    </lineage>
</organism>
<keyword evidence="1" id="KW-0732">Signal</keyword>
<proteinExistence type="predicted"/>
<dbReference type="Proteomes" id="UP000218767">
    <property type="component" value="Unassembled WGS sequence"/>
</dbReference>
<feature type="signal peptide" evidence="1">
    <location>
        <begin position="1"/>
        <end position="28"/>
    </location>
</feature>
<evidence type="ECO:0000256" key="1">
    <source>
        <dbReference type="SAM" id="SignalP"/>
    </source>
</evidence>
<name>A0A2A4X8Y4_9GAMM</name>